<dbReference type="STRING" id="1173027.Mic7113_3188"/>
<evidence type="ECO:0000313" key="2">
    <source>
        <dbReference type="EMBL" id="AFZ18928.1"/>
    </source>
</evidence>
<dbReference type="PANTHER" id="PTHR43031:SF1">
    <property type="entry name" value="PYRIDINE NUCLEOTIDE-DISULPHIDE OXIDOREDUCTASE"/>
    <property type="match status" value="1"/>
</dbReference>
<dbReference type="CDD" id="cd00158">
    <property type="entry name" value="RHOD"/>
    <property type="match status" value="1"/>
</dbReference>
<dbReference type="AlphaFoldDB" id="K9WFD0"/>
<dbReference type="RefSeq" id="WP_015183072.1">
    <property type="nucleotide sequence ID" value="NC_019738.1"/>
</dbReference>
<protein>
    <submittedName>
        <fullName evidence="2">Rhodanese-related sulfurtransferase</fullName>
    </submittedName>
</protein>
<dbReference type="Proteomes" id="UP000010471">
    <property type="component" value="Chromosome"/>
</dbReference>
<accession>K9WFD0</accession>
<dbReference type="InterPro" id="IPR050229">
    <property type="entry name" value="GlpE_sulfurtransferase"/>
</dbReference>
<dbReference type="HOGENOM" id="CLU_801250_0_0_3"/>
<feature type="domain" description="Rhodanese" evidence="1">
    <location>
        <begin position="51"/>
        <end position="153"/>
    </location>
</feature>
<keyword evidence="2" id="KW-0808">Transferase</keyword>
<name>K9WFD0_9CYAN</name>
<keyword evidence="3" id="KW-1185">Reference proteome</keyword>
<organism evidence="2 3">
    <name type="scientific">Allocoleopsis franciscana PCC 7113</name>
    <dbReference type="NCBI Taxonomy" id="1173027"/>
    <lineage>
        <taxon>Bacteria</taxon>
        <taxon>Bacillati</taxon>
        <taxon>Cyanobacteriota</taxon>
        <taxon>Cyanophyceae</taxon>
        <taxon>Coleofasciculales</taxon>
        <taxon>Coleofasciculaceae</taxon>
        <taxon>Allocoleopsis</taxon>
        <taxon>Allocoleopsis franciscana</taxon>
    </lineage>
</organism>
<gene>
    <name evidence="2" type="ORF">Mic7113_3188</name>
</gene>
<dbReference type="Pfam" id="PF00581">
    <property type="entry name" value="Rhodanese"/>
    <property type="match status" value="2"/>
</dbReference>
<dbReference type="KEGG" id="mic:Mic7113_3188"/>
<proteinExistence type="predicted"/>
<reference evidence="2 3" key="1">
    <citation type="submission" date="2012-06" db="EMBL/GenBank/DDBJ databases">
        <title>Finished chromosome of genome of Microcoleus sp. PCC 7113.</title>
        <authorList>
            <consortium name="US DOE Joint Genome Institute"/>
            <person name="Gugger M."/>
            <person name="Coursin T."/>
            <person name="Rippka R."/>
            <person name="Tandeau De Marsac N."/>
            <person name="Huntemann M."/>
            <person name="Wei C.-L."/>
            <person name="Han J."/>
            <person name="Detter J.C."/>
            <person name="Han C."/>
            <person name="Tapia R."/>
            <person name="Chen A."/>
            <person name="Kyrpides N."/>
            <person name="Mavromatis K."/>
            <person name="Markowitz V."/>
            <person name="Szeto E."/>
            <person name="Ivanova N."/>
            <person name="Pagani I."/>
            <person name="Pati A."/>
            <person name="Goodwin L."/>
            <person name="Nordberg H.P."/>
            <person name="Cantor M.N."/>
            <person name="Hua S.X."/>
            <person name="Woyke T."/>
            <person name="Kerfeld C.A."/>
        </authorList>
    </citation>
    <scope>NUCLEOTIDE SEQUENCE [LARGE SCALE GENOMIC DNA]</scope>
    <source>
        <strain evidence="2 3">PCC 7113</strain>
    </source>
</reference>
<dbReference type="InterPro" id="IPR001307">
    <property type="entry name" value="Thiosulphate_STrfase_CS"/>
</dbReference>
<dbReference type="OrthoDB" id="9800872at2"/>
<dbReference type="PANTHER" id="PTHR43031">
    <property type="entry name" value="FAD-DEPENDENT OXIDOREDUCTASE"/>
    <property type="match status" value="1"/>
</dbReference>
<dbReference type="PROSITE" id="PS50206">
    <property type="entry name" value="RHODANESE_3"/>
    <property type="match status" value="2"/>
</dbReference>
<dbReference type="Gene3D" id="3.40.250.10">
    <property type="entry name" value="Rhodanese-like domain"/>
    <property type="match status" value="2"/>
</dbReference>
<evidence type="ECO:0000259" key="1">
    <source>
        <dbReference type="PROSITE" id="PS50206"/>
    </source>
</evidence>
<dbReference type="SUPFAM" id="SSF52821">
    <property type="entry name" value="Rhodanese/Cell cycle control phosphatase"/>
    <property type="match status" value="2"/>
</dbReference>
<dbReference type="EMBL" id="CP003630">
    <property type="protein sequence ID" value="AFZ18928.1"/>
    <property type="molecule type" value="Genomic_DNA"/>
</dbReference>
<dbReference type="PROSITE" id="PS00380">
    <property type="entry name" value="RHODANESE_1"/>
    <property type="match status" value="1"/>
</dbReference>
<evidence type="ECO:0000313" key="3">
    <source>
        <dbReference type="Proteomes" id="UP000010471"/>
    </source>
</evidence>
<dbReference type="eggNOG" id="COG0607">
    <property type="taxonomic scope" value="Bacteria"/>
</dbReference>
<dbReference type="GO" id="GO:0004792">
    <property type="term" value="F:thiosulfate-cyanide sulfurtransferase activity"/>
    <property type="evidence" value="ECO:0007669"/>
    <property type="project" value="InterPro"/>
</dbReference>
<dbReference type="SMART" id="SM00450">
    <property type="entry name" value="RHOD"/>
    <property type="match status" value="2"/>
</dbReference>
<sequence length="346" mass="37963">MLDVRTNLSNFIPQGNPVGKLTQLPVVGNRFVQTQVPQMSVQQLQQLLTKNATNLLLIDVRYNSEFNIAHLPGEWFLIPYPQIKSGAALAKIKKLIQDKQQHHPNEEIQVLILCRAGIRSAHSVFRLQQAGIKATNITGGIDAWRDYIDPSLPTYVRKDIPEIKLSLANKRVPKQRWLSGCGVALALGAVGAVGAVRYNSDLLRPVIQAGVPLAVASDLPIIGDAIQEASEPVMSVQQLKKLMNSKQENYLLVDVRTPDEYKFSHIPGAVSLPLQDIEQGKGINAIKSQLKGRKLLAYCTTGKPSARALVLLQKAGIAGTKVQGGIEAWTKEIDPSLPRYQGRKIS</sequence>
<dbReference type="InterPro" id="IPR036873">
    <property type="entry name" value="Rhodanese-like_dom_sf"/>
</dbReference>
<feature type="domain" description="Rhodanese" evidence="1">
    <location>
        <begin position="246"/>
        <end position="338"/>
    </location>
</feature>
<dbReference type="InterPro" id="IPR001763">
    <property type="entry name" value="Rhodanese-like_dom"/>
</dbReference>